<evidence type="ECO:0000313" key="1">
    <source>
        <dbReference type="EMBL" id="CAD7001575.1"/>
    </source>
</evidence>
<keyword evidence="2" id="KW-1185">Reference proteome</keyword>
<evidence type="ECO:0000313" key="2">
    <source>
        <dbReference type="Proteomes" id="UP000606786"/>
    </source>
</evidence>
<dbReference type="EMBL" id="CAJHJT010000023">
    <property type="protein sequence ID" value="CAD7001575.1"/>
    <property type="molecule type" value="Genomic_DNA"/>
</dbReference>
<name>A0A811UUC2_CERCA</name>
<accession>A0A811UUC2</accession>
<protein>
    <submittedName>
        <fullName evidence="1">(Mediterranean fruit fly) hypothetical protein</fullName>
    </submittedName>
</protein>
<feature type="non-terminal residue" evidence="1">
    <location>
        <position position="1"/>
    </location>
</feature>
<comment type="caution">
    <text evidence="1">The sequence shown here is derived from an EMBL/GenBank/DDBJ whole genome shotgun (WGS) entry which is preliminary data.</text>
</comment>
<dbReference type="AlphaFoldDB" id="A0A811UUC2"/>
<organism evidence="1 2">
    <name type="scientific">Ceratitis capitata</name>
    <name type="common">Mediterranean fruit fly</name>
    <name type="synonym">Tephritis capitata</name>
    <dbReference type="NCBI Taxonomy" id="7213"/>
    <lineage>
        <taxon>Eukaryota</taxon>
        <taxon>Metazoa</taxon>
        <taxon>Ecdysozoa</taxon>
        <taxon>Arthropoda</taxon>
        <taxon>Hexapoda</taxon>
        <taxon>Insecta</taxon>
        <taxon>Pterygota</taxon>
        <taxon>Neoptera</taxon>
        <taxon>Endopterygota</taxon>
        <taxon>Diptera</taxon>
        <taxon>Brachycera</taxon>
        <taxon>Muscomorpha</taxon>
        <taxon>Tephritoidea</taxon>
        <taxon>Tephritidae</taxon>
        <taxon>Ceratitis</taxon>
        <taxon>Ceratitis</taxon>
    </lineage>
</organism>
<sequence>MDEAQSQQNRAMHLELAGDLSTISFITTFKRFTSRRGYCQHLSAGSGSNFIVAERELPLNNASMMTSFRITSSALKPLGILTLQALRIW</sequence>
<dbReference type="Proteomes" id="UP000606786">
    <property type="component" value="Unassembled WGS sequence"/>
</dbReference>
<gene>
    <name evidence="1" type="ORF">CCAP1982_LOCUS10069</name>
</gene>
<reference evidence="1" key="1">
    <citation type="submission" date="2020-11" db="EMBL/GenBank/DDBJ databases">
        <authorList>
            <person name="Whitehead M."/>
        </authorList>
    </citation>
    <scope>NUCLEOTIDE SEQUENCE</scope>
    <source>
        <strain evidence="1">EGII</strain>
    </source>
</reference>
<proteinExistence type="predicted"/>